<keyword evidence="3 6" id="KW-0489">Methyltransferase</keyword>
<comment type="subcellular location">
    <subcellularLocation>
        <location evidence="6">Cytoplasm</location>
    </subcellularLocation>
    <subcellularLocation>
        <location evidence="6">Membrane</location>
        <topology evidence="6">Peripheral membrane protein</topology>
    </subcellularLocation>
</comment>
<evidence type="ECO:0000313" key="9">
    <source>
        <dbReference type="Proteomes" id="UP001396334"/>
    </source>
</evidence>
<accession>A0ABR2A201</accession>
<comment type="function">
    <text evidence="6">Involved in brassinosteroid (BR) signaling.</text>
</comment>
<comment type="caution">
    <text evidence="8">The sequence shown here is derived from an EMBL/GenBank/DDBJ whole genome shotgun (WGS) entry which is preliminary data.</text>
</comment>
<proteinExistence type="inferred from homology"/>
<dbReference type="SUPFAM" id="SSF53335">
    <property type="entry name" value="S-adenosyl-L-methionine-dependent methyltransferases"/>
    <property type="match status" value="1"/>
</dbReference>
<dbReference type="InterPro" id="IPR007213">
    <property type="entry name" value="Ppm1/Ppm2/Tcmp"/>
</dbReference>
<dbReference type="Gene3D" id="3.40.50.150">
    <property type="entry name" value="Vaccinia Virus protein VP39"/>
    <property type="match status" value="1"/>
</dbReference>
<dbReference type="Proteomes" id="UP001396334">
    <property type="component" value="Unassembled WGS sequence"/>
</dbReference>
<keyword evidence="4 6" id="KW-0808">Transferase</keyword>
<dbReference type="EMBL" id="JBBPBN010000411">
    <property type="protein sequence ID" value="KAK8487040.1"/>
    <property type="molecule type" value="Genomic_DNA"/>
</dbReference>
<dbReference type="EC" id="2.1.1.233" evidence="6"/>
<evidence type="ECO:0000256" key="7">
    <source>
        <dbReference type="SAM" id="Phobius"/>
    </source>
</evidence>
<feature type="transmembrane region" description="Helical" evidence="7">
    <location>
        <begin position="48"/>
        <end position="66"/>
    </location>
</feature>
<dbReference type="InterPro" id="IPR016651">
    <property type="entry name" value="LCMT1"/>
</dbReference>
<keyword evidence="6" id="KW-0963">Cytoplasm</keyword>
<evidence type="ECO:0000256" key="6">
    <source>
        <dbReference type="PIRNR" id="PIRNR016305"/>
    </source>
</evidence>
<reference evidence="8 9" key="1">
    <citation type="journal article" date="2024" name="G3 (Bethesda)">
        <title>Genome assembly of Hibiscus sabdariffa L. provides insights into metabolisms of medicinal natural products.</title>
        <authorList>
            <person name="Kim T."/>
        </authorList>
    </citation>
    <scope>NUCLEOTIDE SEQUENCE [LARGE SCALE GENOMIC DNA]</scope>
    <source>
        <strain evidence="8">TK-2024</strain>
        <tissue evidence="8">Old leaves</tissue>
    </source>
</reference>
<organism evidence="8 9">
    <name type="scientific">Hibiscus sabdariffa</name>
    <name type="common">roselle</name>
    <dbReference type="NCBI Taxonomy" id="183260"/>
    <lineage>
        <taxon>Eukaryota</taxon>
        <taxon>Viridiplantae</taxon>
        <taxon>Streptophyta</taxon>
        <taxon>Embryophyta</taxon>
        <taxon>Tracheophyta</taxon>
        <taxon>Spermatophyta</taxon>
        <taxon>Magnoliopsida</taxon>
        <taxon>eudicotyledons</taxon>
        <taxon>Gunneridae</taxon>
        <taxon>Pentapetalae</taxon>
        <taxon>rosids</taxon>
        <taxon>malvids</taxon>
        <taxon>Malvales</taxon>
        <taxon>Malvaceae</taxon>
        <taxon>Malvoideae</taxon>
        <taxon>Hibiscus</taxon>
    </lineage>
</organism>
<gene>
    <name evidence="8" type="ORF">V6N11_046168</name>
</gene>
<keyword evidence="7" id="KW-0812">Transmembrane</keyword>
<protein>
    <recommendedName>
        <fullName evidence="6">Leucine carboxyl methyltransferase 1 homolog</fullName>
        <ecNumber evidence="6">2.1.1.233</ecNumber>
    </recommendedName>
</protein>
<evidence type="ECO:0000256" key="3">
    <source>
        <dbReference type="ARBA" id="ARBA00022603"/>
    </source>
</evidence>
<dbReference type="PANTHER" id="PTHR13600:SF21">
    <property type="entry name" value="LEUCINE CARBOXYL METHYLTRANSFERASE 1"/>
    <property type="match status" value="1"/>
</dbReference>
<evidence type="ECO:0000256" key="5">
    <source>
        <dbReference type="ARBA" id="ARBA00022691"/>
    </source>
</evidence>
<sequence length="342" mass="39479">MATPVAESRSNRAAVQATNDDASASKLSCVKKGYMKDDYIHLFVRRPGILHVGLLLGSFYISFLIAKDLIVKRVAQRSRYYHLVLVLIPHIFSCRCLSFLDEGKAPYLYVELDFKEVTSKKASLIESCSQLRDKIGATTSILRENGEVLSDHYRLLPVDLRDIPNLDDVILLANMDPSVQTFIIAECVLIYLDPDSSRSIVGWAEKTFSTAIFFLYEQIHPDDAFGQQMIQIWRVEAVHFWVSMLCQLCKQRQKYFLIRDGRFQKAVAWDMLRVYSKFVDANERRRIERLELFDEFEEWHMMQEHYCVAYGINDVMGLYGKFGFENDEQHVSKTSLPASPSP</sequence>
<name>A0ABR2A201_9ROSI</name>
<keyword evidence="6 7" id="KW-0472">Membrane</keyword>
<dbReference type="InterPro" id="IPR029063">
    <property type="entry name" value="SAM-dependent_MTases_sf"/>
</dbReference>
<keyword evidence="5 6" id="KW-0949">S-adenosyl-L-methionine</keyword>
<comment type="catalytic activity">
    <reaction evidence="1 6">
        <text>[phosphatase 2A protein]-C-terminal L-leucine + S-adenosyl-L-methionine = [phosphatase 2A protein]-C-terminal L-leucine methyl ester + S-adenosyl-L-homocysteine</text>
        <dbReference type="Rhea" id="RHEA:48544"/>
        <dbReference type="Rhea" id="RHEA-COMP:12134"/>
        <dbReference type="Rhea" id="RHEA-COMP:12135"/>
        <dbReference type="ChEBI" id="CHEBI:57856"/>
        <dbReference type="ChEBI" id="CHEBI:59789"/>
        <dbReference type="ChEBI" id="CHEBI:90516"/>
        <dbReference type="ChEBI" id="CHEBI:90517"/>
        <dbReference type="EC" id="2.1.1.233"/>
    </reaction>
</comment>
<keyword evidence="7" id="KW-1133">Transmembrane helix</keyword>
<keyword evidence="9" id="KW-1185">Reference proteome</keyword>
<evidence type="ECO:0000256" key="4">
    <source>
        <dbReference type="ARBA" id="ARBA00022679"/>
    </source>
</evidence>
<dbReference type="Pfam" id="PF04072">
    <property type="entry name" value="LCM"/>
    <property type="match status" value="1"/>
</dbReference>
<evidence type="ECO:0000313" key="8">
    <source>
        <dbReference type="EMBL" id="KAK8487040.1"/>
    </source>
</evidence>
<evidence type="ECO:0000256" key="1">
    <source>
        <dbReference type="ARBA" id="ARBA00000724"/>
    </source>
</evidence>
<comment type="similarity">
    <text evidence="2 6">Belongs to the methyltransferase superfamily. LCMT family.</text>
</comment>
<dbReference type="PIRSF" id="PIRSF016305">
    <property type="entry name" value="LCM_mtfrase"/>
    <property type="match status" value="1"/>
</dbReference>
<evidence type="ECO:0000256" key="2">
    <source>
        <dbReference type="ARBA" id="ARBA00010703"/>
    </source>
</evidence>
<dbReference type="PANTHER" id="PTHR13600">
    <property type="entry name" value="LEUCINE CARBOXYL METHYLTRANSFERASE"/>
    <property type="match status" value="1"/>
</dbReference>